<evidence type="ECO:0000313" key="2">
    <source>
        <dbReference type="WBParaSite" id="RSKR_0000350100.1"/>
    </source>
</evidence>
<name>A0AC35TRC3_9BILA</name>
<reference evidence="2" key="1">
    <citation type="submission" date="2016-11" db="UniProtKB">
        <authorList>
            <consortium name="WormBaseParasite"/>
        </authorList>
    </citation>
    <scope>IDENTIFICATION</scope>
    <source>
        <strain evidence="2">KR3021</strain>
    </source>
</reference>
<protein>
    <submittedName>
        <fullName evidence="2">Fanconi anemia group D2 protein</fullName>
    </submittedName>
</protein>
<organism evidence="1 2">
    <name type="scientific">Rhabditophanes sp. KR3021</name>
    <dbReference type="NCBI Taxonomy" id="114890"/>
    <lineage>
        <taxon>Eukaryota</taxon>
        <taxon>Metazoa</taxon>
        <taxon>Ecdysozoa</taxon>
        <taxon>Nematoda</taxon>
        <taxon>Chromadorea</taxon>
        <taxon>Rhabditida</taxon>
        <taxon>Tylenchina</taxon>
        <taxon>Panagrolaimomorpha</taxon>
        <taxon>Strongyloidoidea</taxon>
        <taxon>Alloionematidae</taxon>
        <taxon>Rhabditophanes</taxon>
    </lineage>
</organism>
<accession>A0AC35TRC3</accession>
<evidence type="ECO:0000313" key="1">
    <source>
        <dbReference type="Proteomes" id="UP000095286"/>
    </source>
</evidence>
<dbReference type="WBParaSite" id="RSKR_0000350100.1">
    <property type="protein sequence ID" value="RSKR_0000350100.1"/>
    <property type="gene ID" value="RSKR_0000350100"/>
</dbReference>
<proteinExistence type="predicted"/>
<sequence length="321" mass="37771">MILDKDRISINTEEENCEVVEIIDVNDYEKIAIEAFQELSVMNLSDVSIKKGNNLAAHVCEREDFKKLLHKLFFVLINKPKKLTPESYEKIMEVFLKNGFLEVVLDTLESQNVEFRNMVIQITTKLSEVDWMVELLEPRVLPHLIIAFTKEIENEQYLARMIELFGRFIELKPSLVLTLVSTSFYDILLQKCVKFSLRPLQYHKAVSKLFQKIACVCVTKVYSKIVKFFILRIFPVMFSERDYVSDFWALVSLVPFVRTCKFYKFNEQYFKGILLKLNYMLRRENNSMGMLDEMCLIINGIELSQYVRERLNTAERAITSK</sequence>
<dbReference type="Proteomes" id="UP000095286">
    <property type="component" value="Unplaced"/>
</dbReference>